<feature type="non-terminal residue" evidence="3">
    <location>
        <position position="211"/>
    </location>
</feature>
<evidence type="ECO:0000313" key="4">
    <source>
        <dbReference type="Proteomes" id="UP001497623"/>
    </source>
</evidence>
<feature type="compositionally biased region" description="Polar residues" evidence="1">
    <location>
        <begin position="13"/>
        <end position="31"/>
    </location>
</feature>
<gene>
    <name evidence="3" type="ORF">MNOR_LOCUS34071</name>
</gene>
<feature type="domain" description="CRAL/TRIO N-terminal" evidence="2">
    <location>
        <begin position="139"/>
        <end position="164"/>
    </location>
</feature>
<comment type="caution">
    <text evidence="3">The sequence shown here is derived from an EMBL/GenBank/DDBJ whole genome shotgun (WGS) entry which is preliminary data.</text>
</comment>
<dbReference type="PANTHER" id="PTHR10174:SF208">
    <property type="entry name" value="CRAL-TRIO DOMAIN-CONTAINING PROTEIN DDB_G0278031"/>
    <property type="match status" value="1"/>
</dbReference>
<feature type="compositionally biased region" description="Basic and acidic residues" evidence="1">
    <location>
        <begin position="32"/>
        <end position="47"/>
    </location>
</feature>
<feature type="region of interest" description="Disordered" evidence="1">
    <location>
        <begin position="1"/>
        <end position="70"/>
    </location>
</feature>
<evidence type="ECO:0000259" key="2">
    <source>
        <dbReference type="SMART" id="SM01100"/>
    </source>
</evidence>
<dbReference type="Pfam" id="PF03765">
    <property type="entry name" value="CRAL_TRIO_N"/>
    <property type="match status" value="1"/>
</dbReference>
<name>A0AAV2S7F9_MEGNR</name>
<dbReference type="SUPFAM" id="SSF46938">
    <property type="entry name" value="CRAL/TRIO N-terminal domain"/>
    <property type="match status" value="1"/>
</dbReference>
<organism evidence="3 4">
    <name type="scientific">Meganyctiphanes norvegica</name>
    <name type="common">Northern krill</name>
    <name type="synonym">Thysanopoda norvegica</name>
    <dbReference type="NCBI Taxonomy" id="48144"/>
    <lineage>
        <taxon>Eukaryota</taxon>
        <taxon>Metazoa</taxon>
        <taxon>Ecdysozoa</taxon>
        <taxon>Arthropoda</taxon>
        <taxon>Crustacea</taxon>
        <taxon>Multicrustacea</taxon>
        <taxon>Malacostraca</taxon>
        <taxon>Eumalacostraca</taxon>
        <taxon>Eucarida</taxon>
        <taxon>Euphausiacea</taxon>
        <taxon>Euphausiidae</taxon>
        <taxon>Meganyctiphanes</taxon>
    </lineage>
</organism>
<sequence>MVNTVVLEHQESGMGSSSEVARHNAMQQQLQDEAKKKNLDNETKKTIENTCLNSQEPEVEDSREENTLSSISKIEDPAVLEALSVDRRVVSQTETGVMPPALVAEAEGDLHEKQEWVDRDILALKEMVEAEEGLNSRLDKPFLLTFLRARKFDYDKALSMIRGYYRARQENAEMYIDLNPNNLESVWDMKMQTVLPTSDKLGRTVLIFNTS</sequence>
<protein>
    <recommendedName>
        <fullName evidence="2">CRAL/TRIO N-terminal domain-containing protein</fullName>
    </recommendedName>
</protein>
<dbReference type="GO" id="GO:1902936">
    <property type="term" value="F:phosphatidylinositol bisphosphate binding"/>
    <property type="evidence" value="ECO:0007669"/>
    <property type="project" value="TreeGrafter"/>
</dbReference>
<dbReference type="AlphaFoldDB" id="A0AAV2S7F9"/>
<evidence type="ECO:0000313" key="3">
    <source>
        <dbReference type="EMBL" id="CAL4171032.1"/>
    </source>
</evidence>
<proteinExistence type="predicted"/>
<dbReference type="EMBL" id="CAXKWB010051164">
    <property type="protein sequence ID" value="CAL4171032.1"/>
    <property type="molecule type" value="Genomic_DNA"/>
</dbReference>
<dbReference type="Gene3D" id="1.10.8.20">
    <property type="entry name" value="N-terminal domain of phosphatidylinositol transfer protein sec14p"/>
    <property type="match status" value="1"/>
</dbReference>
<evidence type="ECO:0000256" key="1">
    <source>
        <dbReference type="SAM" id="MobiDB-lite"/>
    </source>
</evidence>
<dbReference type="Proteomes" id="UP001497623">
    <property type="component" value="Unassembled WGS sequence"/>
</dbReference>
<dbReference type="InterPro" id="IPR036273">
    <property type="entry name" value="CRAL/TRIO_N_dom_sf"/>
</dbReference>
<keyword evidence="4" id="KW-1185">Reference proteome</keyword>
<dbReference type="PANTHER" id="PTHR10174">
    <property type="entry name" value="ALPHA-TOCOPHEROL TRANSFER PROTEIN-RELATED"/>
    <property type="match status" value="1"/>
</dbReference>
<reference evidence="3 4" key="1">
    <citation type="submission" date="2024-05" db="EMBL/GenBank/DDBJ databases">
        <authorList>
            <person name="Wallberg A."/>
        </authorList>
    </citation>
    <scope>NUCLEOTIDE SEQUENCE [LARGE SCALE GENOMIC DNA]</scope>
</reference>
<dbReference type="InterPro" id="IPR011074">
    <property type="entry name" value="CRAL/TRIO_N_dom"/>
</dbReference>
<dbReference type="GO" id="GO:0016020">
    <property type="term" value="C:membrane"/>
    <property type="evidence" value="ECO:0007669"/>
    <property type="project" value="TreeGrafter"/>
</dbReference>
<accession>A0AAV2S7F9</accession>
<dbReference type="PRINTS" id="PR00180">
    <property type="entry name" value="CRETINALDHBP"/>
</dbReference>
<dbReference type="SMART" id="SM01100">
    <property type="entry name" value="CRAL_TRIO_N"/>
    <property type="match status" value="1"/>
</dbReference>